<evidence type="ECO:0000313" key="16">
    <source>
        <dbReference type="Proteomes" id="UP000054007"/>
    </source>
</evidence>
<accession>A0A0D7BRA4</accession>
<dbReference type="SMART" id="SM00847">
    <property type="entry name" value="HA2"/>
    <property type="match status" value="1"/>
</dbReference>
<dbReference type="FunFam" id="3.40.50.300:FF:000819">
    <property type="entry name" value="ATP dependent RNA helicase, putative"/>
    <property type="match status" value="1"/>
</dbReference>
<evidence type="ECO:0000256" key="1">
    <source>
        <dbReference type="ARBA" id="ARBA00004229"/>
    </source>
</evidence>
<feature type="region of interest" description="Disordered" evidence="12">
    <location>
        <begin position="1"/>
        <end position="59"/>
    </location>
</feature>
<evidence type="ECO:0000256" key="9">
    <source>
        <dbReference type="ARBA" id="ARBA00022884"/>
    </source>
</evidence>
<dbReference type="InterPro" id="IPR011545">
    <property type="entry name" value="DEAD/DEAH_box_helicase_dom"/>
</dbReference>
<feature type="compositionally biased region" description="Acidic residues" evidence="12">
    <location>
        <begin position="825"/>
        <end position="835"/>
    </location>
</feature>
<dbReference type="InterPro" id="IPR001650">
    <property type="entry name" value="Helicase_C-like"/>
</dbReference>
<evidence type="ECO:0000256" key="12">
    <source>
        <dbReference type="SAM" id="MobiDB-lite"/>
    </source>
</evidence>
<evidence type="ECO:0000256" key="7">
    <source>
        <dbReference type="ARBA" id="ARBA00022806"/>
    </source>
</evidence>
<dbReference type="EMBL" id="KN880440">
    <property type="protein sequence ID" value="KIY72745.1"/>
    <property type="molecule type" value="Genomic_DNA"/>
</dbReference>
<dbReference type="Pfam" id="PF00271">
    <property type="entry name" value="Helicase_C"/>
    <property type="match status" value="1"/>
</dbReference>
<keyword evidence="9" id="KW-0694">RNA-binding</keyword>
<dbReference type="STRING" id="1314674.A0A0D7BRA4"/>
<dbReference type="CDD" id="cd18791">
    <property type="entry name" value="SF2_C_RHA"/>
    <property type="match status" value="1"/>
</dbReference>
<dbReference type="Gene3D" id="1.20.120.1080">
    <property type="match status" value="1"/>
</dbReference>
<dbReference type="InterPro" id="IPR014001">
    <property type="entry name" value="Helicase_ATP-bd"/>
</dbReference>
<comment type="subcellular location">
    <subcellularLocation>
        <location evidence="1">Plastid</location>
        <location evidence="1">Chloroplast</location>
    </subcellularLocation>
</comment>
<evidence type="ECO:0000259" key="14">
    <source>
        <dbReference type="PROSITE" id="PS51194"/>
    </source>
</evidence>
<comment type="catalytic activity">
    <reaction evidence="11">
        <text>ATP + H2O = ADP + phosphate + H(+)</text>
        <dbReference type="Rhea" id="RHEA:13065"/>
        <dbReference type="ChEBI" id="CHEBI:15377"/>
        <dbReference type="ChEBI" id="CHEBI:15378"/>
        <dbReference type="ChEBI" id="CHEBI:30616"/>
        <dbReference type="ChEBI" id="CHEBI:43474"/>
        <dbReference type="ChEBI" id="CHEBI:456216"/>
        <dbReference type="EC" id="3.6.4.13"/>
    </reaction>
</comment>
<dbReference type="InterPro" id="IPR007502">
    <property type="entry name" value="Helicase-assoc_dom"/>
</dbReference>
<evidence type="ECO:0000256" key="5">
    <source>
        <dbReference type="ARBA" id="ARBA00022741"/>
    </source>
</evidence>
<dbReference type="Pfam" id="PF21010">
    <property type="entry name" value="HA2_C"/>
    <property type="match status" value="1"/>
</dbReference>
<feature type="compositionally biased region" description="Pro residues" evidence="12">
    <location>
        <begin position="324"/>
        <end position="342"/>
    </location>
</feature>
<dbReference type="SUPFAM" id="SSF52540">
    <property type="entry name" value="P-loop containing nucleoside triphosphate hydrolases"/>
    <property type="match status" value="1"/>
</dbReference>
<feature type="domain" description="Helicase ATP-binding" evidence="13">
    <location>
        <begin position="602"/>
        <end position="778"/>
    </location>
</feature>
<dbReference type="PANTHER" id="PTHR18934">
    <property type="entry name" value="ATP-DEPENDENT RNA HELICASE"/>
    <property type="match status" value="1"/>
</dbReference>
<evidence type="ECO:0000256" key="3">
    <source>
        <dbReference type="ARBA" id="ARBA00022528"/>
    </source>
</evidence>
<dbReference type="GO" id="GO:0003724">
    <property type="term" value="F:RNA helicase activity"/>
    <property type="evidence" value="ECO:0007669"/>
    <property type="project" value="UniProtKB-EC"/>
</dbReference>
<name>A0A0D7BRA4_9AGAR</name>
<keyword evidence="16" id="KW-1185">Reference proteome</keyword>
<evidence type="ECO:0000256" key="6">
    <source>
        <dbReference type="ARBA" id="ARBA00022801"/>
    </source>
</evidence>
<feature type="compositionally biased region" description="Low complexity" evidence="12">
    <location>
        <begin position="192"/>
        <end position="205"/>
    </location>
</feature>
<feature type="compositionally biased region" description="Acidic residues" evidence="12">
    <location>
        <begin position="34"/>
        <end position="44"/>
    </location>
</feature>
<dbReference type="GO" id="GO:0003723">
    <property type="term" value="F:RNA binding"/>
    <property type="evidence" value="ECO:0007669"/>
    <property type="project" value="UniProtKB-KW"/>
</dbReference>
<reference evidence="15 16" key="1">
    <citation type="journal article" date="2015" name="Fungal Genet. Biol.">
        <title>Evolution of novel wood decay mechanisms in Agaricales revealed by the genome sequences of Fistulina hepatica and Cylindrobasidium torrendii.</title>
        <authorList>
            <person name="Floudas D."/>
            <person name="Held B.W."/>
            <person name="Riley R."/>
            <person name="Nagy L.G."/>
            <person name="Koehler G."/>
            <person name="Ransdell A.S."/>
            <person name="Younus H."/>
            <person name="Chow J."/>
            <person name="Chiniquy J."/>
            <person name="Lipzen A."/>
            <person name="Tritt A."/>
            <person name="Sun H."/>
            <person name="Haridas S."/>
            <person name="LaButti K."/>
            <person name="Ohm R.A."/>
            <person name="Kues U."/>
            <person name="Blanchette R.A."/>
            <person name="Grigoriev I.V."/>
            <person name="Minto R.E."/>
            <person name="Hibbett D.S."/>
        </authorList>
    </citation>
    <scope>NUCLEOTIDE SEQUENCE [LARGE SCALE GENOMIC DNA]</scope>
    <source>
        <strain evidence="15 16">FP15055 ss-10</strain>
    </source>
</reference>
<evidence type="ECO:0000256" key="4">
    <source>
        <dbReference type="ARBA" id="ARBA00022640"/>
    </source>
</evidence>
<dbReference type="PANTHER" id="PTHR18934:SF145">
    <property type="entry name" value="ATP-DEPENDENT RNA HELICASE DHX57-RELATED"/>
    <property type="match status" value="1"/>
</dbReference>
<evidence type="ECO:0000313" key="15">
    <source>
        <dbReference type="EMBL" id="KIY72745.1"/>
    </source>
</evidence>
<evidence type="ECO:0000256" key="8">
    <source>
        <dbReference type="ARBA" id="ARBA00022840"/>
    </source>
</evidence>
<dbReference type="SMART" id="SM00487">
    <property type="entry name" value="DEXDc"/>
    <property type="match status" value="1"/>
</dbReference>
<dbReference type="GO" id="GO:0016787">
    <property type="term" value="F:hydrolase activity"/>
    <property type="evidence" value="ECO:0007669"/>
    <property type="project" value="UniProtKB-KW"/>
</dbReference>
<protein>
    <recommendedName>
        <fullName evidence="2">RNA helicase</fullName>
        <ecNumber evidence="2">3.6.4.13</ecNumber>
    </recommendedName>
</protein>
<dbReference type="Proteomes" id="UP000054007">
    <property type="component" value="Unassembled WGS sequence"/>
</dbReference>
<feature type="domain" description="Helicase C-terminal" evidence="14">
    <location>
        <begin position="867"/>
        <end position="1045"/>
    </location>
</feature>
<evidence type="ECO:0000256" key="10">
    <source>
        <dbReference type="ARBA" id="ARBA00022946"/>
    </source>
</evidence>
<keyword evidence="10" id="KW-0809">Transit peptide</keyword>
<feature type="region of interest" description="Disordered" evidence="12">
    <location>
        <begin position="320"/>
        <end position="369"/>
    </location>
</feature>
<dbReference type="EC" id="3.6.4.13" evidence="2"/>
<proteinExistence type="predicted"/>
<organism evidence="15 16">
    <name type="scientific">Cylindrobasidium torrendii FP15055 ss-10</name>
    <dbReference type="NCBI Taxonomy" id="1314674"/>
    <lineage>
        <taxon>Eukaryota</taxon>
        <taxon>Fungi</taxon>
        <taxon>Dikarya</taxon>
        <taxon>Basidiomycota</taxon>
        <taxon>Agaricomycotina</taxon>
        <taxon>Agaricomycetes</taxon>
        <taxon>Agaricomycetidae</taxon>
        <taxon>Agaricales</taxon>
        <taxon>Marasmiineae</taxon>
        <taxon>Physalacriaceae</taxon>
        <taxon>Cylindrobasidium</taxon>
    </lineage>
</organism>
<keyword evidence="3" id="KW-0150">Chloroplast</keyword>
<keyword evidence="5" id="KW-0547">Nucleotide-binding</keyword>
<dbReference type="FunFam" id="1.20.120.1080:FF:000002">
    <property type="entry name" value="Putative ATP-dependent RNA helicase DHX36"/>
    <property type="match status" value="1"/>
</dbReference>
<evidence type="ECO:0000256" key="11">
    <source>
        <dbReference type="ARBA" id="ARBA00047984"/>
    </source>
</evidence>
<feature type="region of interest" description="Disordered" evidence="12">
    <location>
        <begin position="531"/>
        <end position="563"/>
    </location>
</feature>
<dbReference type="Pfam" id="PF00270">
    <property type="entry name" value="DEAD"/>
    <property type="match status" value="1"/>
</dbReference>
<dbReference type="FunFam" id="3.40.50.300:FF:000500">
    <property type="entry name" value="ATP-dependent RNA helicase DHX29"/>
    <property type="match status" value="1"/>
</dbReference>
<keyword evidence="7" id="KW-0347">Helicase</keyword>
<feature type="compositionally biased region" description="Low complexity" evidence="12">
    <location>
        <begin position="45"/>
        <end position="56"/>
    </location>
</feature>
<dbReference type="PROSITE" id="PS51194">
    <property type="entry name" value="HELICASE_CTER"/>
    <property type="match status" value="1"/>
</dbReference>
<feature type="compositionally biased region" description="Polar residues" evidence="12">
    <location>
        <begin position="531"/>
        <end position="541"/>
    </location>
</feature>
<dbReference type="CDD" id="cd17917">
    <property type="entry name" value="DEXHc_RHA-like"/>
    <property type="match status" value="1"/>
</dbReference>
<dbReference type="Gene3D" id="3.40.50.300">
    <property type="entry name" value="P-loop containing nucleotide triphosphate hydrolases"/>
    <property type="match status" value="2"/>
</dbReference>
<dbReference type="OrthoDB" id="5600252at2759"/>
<keyword evidence="6 15" id="KW-0378">Hydrolase</keyword>
<evidence type="ECO:0000256" key="2">
    <source>
        <dbReference type="ARBA" id="ARBA00012552"/>
    </source>
</evidence>
<sequence>MPPKKKKSNASKGPARGFATTSVPKKVVPVVEEPPVEEPAEEPEAAATEETASSAVGLDPFQTRLQSLVDRLQDKVDRDVLRAIQTVEVEKRYSETLPTLDLHPAVIERALDMMNQSKSPESKSLASYEQFITKLGATYGKLRRLGFSEGLVLQALQAIPTAESDDACEWIFANFPEDVVFPRIEVPDNSTPSAASASLPASRPASPRPVPVALNINASEFVPGRAGTPTKSSDPPAKQKQKQLQSNEVDDPNAEYVRLMLELDALQETKKQAGAIKALKTRIAAVQKQYFFDEKSAVHDYQTQRQSRVAERLRSRLQQALPEDGPPVSPPERSPSPPPSSPPKEVSTGNDVFDNNDEEDEGGMFGLLEEMPTSGTTEEGVTYIVKDVQLPKYFSGRPPMTLLSDLVLKSDRYAAISYIIISGQSRAVRAKVTVRWKGGVEKVWTMETIACHDQTQAKNYVATMALHNLAFPLADGFATSTQGIAGSSTLFRSLPGAFRDLWDELEADRKKREDEQNREIWGKLHWITETKTLPAQPSNPKQVKPAANGGQGSRPVGTREPDPAVVDHLKSTFERRRASVAYQEMLKQREQLPIARYRQDIVEALERSQVLVLSGETGCGKSTQLPAFLLEDQLSRGQPCQIYCTEPRRISAISLAQRVSCELGDKVNEVGTGSSLVGYSIRLESKIHKNNKLAYVTNGIALRMLEGGNSDGGSAFDEVTHIIVDEVHERTIESDMLLIVLASLVKTRPSLRVVLMSATVDSEKISKYFDDCPTIQVPGRTYPVQVNYLEDVIDLTGWSMSEKSPYARRPDDKFSKKSASLLRDDGEEDDEDEDRDPQAPIKFEKKYSSETISTIKLYNERMIPFELIIQLMEEVCFGTAYHTFSAAILVFMPGMGEIRRLHDMLVEHNLFGSDQFVLYPLHSTLSSGSQGEVFELPPPGVRKIVIATNIAETGITIPDITCVIDTGKHREMRFDEKRQTSRLVETYVAKSNAAQRRGRAGRVQEGVCFHLFTKFRHDTLMAEHPLPEMTRLSLSDLALRIKTMKVNLGGTVEEVLLRGLDPPSSTNIQRAVLVLVEAGAFTAAEEITPLGKLLSTLPTNVHLGKFLLTAVMLRCLDPALTIAATLNTKSPFLRPMGKEAEAKRAKLSFRMDNSDFLTIHNAFSSWRRASANGNSAAMRLCRESFLDHKTLQQIEELRQQFLGYLIDSAFITVPPGFIRQLSDARYKRSNWNTHFIFVPPELDINTSNISVVNAALVSGLYPKILTVSPNGETKTLSNSQVAVFHPSSVNHQRRATELGSKYLAYFTLMHSRKLYAWETAPVDELAILLLCGDIEYKLLSNTVIVDRKLKFRVAPRTIVALKGLRTQFQSVLAAQLRRKPLTESQVLWYELGMLVLGKENMDEGKEPAMSIR</sequence>
<feature type="compositionally biased region" description="Low complexity" evidence="12">
    <location>
        <begin position="19"/>
        <end position="33"/>
    </location>
</feature>
<keyword evidence="8" id="KW-0067">ATP-binding</keyword>
<feature type="region of interest" description="Disordered" evidence="12">
    <location>
        <begin position="803"/>
        <end position="843"/>
    </location>
</feature>
<dbReference type="Pfam" id="PF07717">
    <property type="entry name" value="OB_NTP_bind"/>
    <property type="match status" value="1"/>
</dbReference>
<dbReference type="InterPro" id="IPR011709">
    <property type="entry name" value="DEAD-box_helicase_OB_fold"/>
</dbReference>
<gene>
    <name evidence="15" type="ORF">CYLTODRAFT_485989</name>
</gene>
<dbReference type="InterPro" id="IPR027417">
    <property type="entry name" value="P-loop_NTPase"/>
</dbReference>
<evidence type="ECO:0000259" key="13">
    <source>
        <dbReference type="PROSITE" id="PS51192"/>
    </source>
</evidence>
<dbReference type="GO" id="GO:0005524">
    <property type="term" value="F:ATP binding"/>
    <property type="evidence" value="ECO:0007669"/>
    <property type="project" value="UniProtKB-KW"/>
</dbReference>
<dbReference type="SMART" id="SM00490">
    <property type="entry name" value="HELICc"/>
    <property type="match status" value="1"/>
</dbReference>
<dbReference type="PROSITE" id="PS51192">
    <property type="entry name" value="HELICASE_ATP_BIND_1"/>
    <property type="match status" value="1"/>
</dbReference>
<feature type="region of interest" description="Disordered" evidence="12">
    <location>
        <begin position="190"/>
        <end position="251"/>
    </location>
</feature>
<keyword evidence="4" id="KW-0934">Plastid</keyword>